<reference evidence="4" key="1">
    <citation type="journal article" date="2019" name="Int. J. Syst. Evol. Microbiol.">
        <title>The Global Catalogue of Microorganisms (GCM) 10K type strain sequencing project: providing services to taxonomists for standard genome sequencing and annotation.</title>
        <authorList>
            <consortium name="The Broad Institute Genomics Platform"/>
            <consortium name="The Broad Institute Genome Sequencing Center for Infectious Disease"/>
            <person name="Wu L."/>
            <person name="Ma J."/>
        </authorList>
    </citation>
    <scope>NUCLEOTIDE SEQUENCE [LARGE SCALE GENOMIC DNA]</scope>
    <source>
        <strain evidence="4">JCM 17069</strain>
    </source>
</reference>
<evidence type="ECO:0000313" key="3">
    <source>
        <dbReference type="EMBL" id="GAA4081452.1"/>
    </source>
</evidence>
<comment type="caution">
    <text evidence="3">The sequence shown here is derived from an EMBL/GenBank/DDBJ whole genome shotgun (WGS) entry which is preliminary data.</text>
</comment>
<gene>
    <name evidence="3" type="ORF">GCM10022389_29400</name>
</gene>
<name>A0ABP7W5I9_9FLAO</name>
<dbReference type="RefSeq" id="WP_344817425.1">
    <property type="nucleotide sequence ID" value="NZ_BAABCT010000018.1"/>
</dbReference>
<keyword evidence="2" id="KW-0472">Membrane</keyword>
<dbReference type="Proteomes" id="UP001500367">
    <property type="component" value="Unassembled WGS sequence"/>
</dbReference>
<organism evidence="3 4">
    <name type="scientific">Flavobacterium cheonanense</name>
    <dbReference type="NCBI Taxonomy" id="706183"/>
    <lineage>
        <taxon>Bacteria</taxon>
        <taxon>Pseudomonadati</taxon>
        <taxon>Bacteroidota</taxon>
        <taxon>Flavobacteriia</taxon>
        <taxon>Flavobacteriales</taxon>
        <taxon>Flavobacteriaceae</taxon>
        <taxon>Flavobacterium</taxon>
    </lineage>
</organism>
<evidence type="ECO:0008006" key="5">
    <source>
        <dbReference type="Google" id="ProtNLM"/>
    </source>
</evidence>
<dbReference type="EMBL" id="BAABCT010000018">
    <property type="protein sequence ID" value="GAA4081452.1"/>
    <property type="molecule type" value="Genomic_DNA"/>
</dbReference>
<evidence type="ECO:0000256" key="1">
    <source>
        <dbReference type="SAM" id="MobiDB-lite"/>
    </source>
</evidence>
<sequence length="83" mass="9170">MKTNKIKNILLIIFLFVNITVSFSQGETDPWQGQAPPPAFEEDTADNTAPLPIDEKIGLLIFSGIILAGFSIVKKQRKINQAN</sequence>
<accession>A0ABP7W5I9</accession>
<proteinExistence type="predicted"/>
<evidence type="ECO:0000313" key="4">
    <source>
        <dbReference type="Proteomes" id="UP001500367"/>
    </source>
</evidence>
<keyword evidence="2" id="KW-0812">Transmembrane</keyword>
<feature type="transmembrane region" description="Helical" evidence="2">
    <location>
        <begin position="57"/>
        <end position="73"/>
    </location>
</feature>
<keyword evidence="2" id="KW-1133">Transmembrane helix</keyword>
<feature type="region of interest" description="Disordered" evidence="1">
    <location>
        <begin position="27"/>
        <end position="49"/>
    </location>
</feature>
<keyword evidence="4" id="KW-1185">Reference proteome</keyword>
<evidence type="ECO:0000256" key="2">
    <source>
        <dbReference type="SAM" id="Phobius"/>
    </source>
</evidence>
<protein>
    <recommendedName>
        <fullName evidence="5">LPXTG cell wall anchor domain-containing protein</fullName>
    </recommendedName>
</protein>